<evidence type="ECO:0000313" key="2">
    <source>
        <dbReference type="EMBL" id="CAG8602211.1"/>
    </source>
</evidence>
<reference evidence="2" key="1">
    <citation type="submission" date="2021-06" db="EMBL/GenBank/DDBJ databases">
        <authorList>
            <person name="Kallberg Y."/>
            <person name="Tangrot J."/>
            <person name="Rosling A."/>
        </authorList>
    </citation>
    <scope>NUCLEOTIDE SEQUENCE</scope>
    <source>
        <strain evidence="2">FL130A</strain>
    </source>
</reference>
<evidence type="ECO:0000256" key="1">
    <source>
        <dbReference type="SAM" id="MobiDB-lite"/>
    </source>
</evidence>
<keyword evidence="3" id="KW-1185">Reference proteome</keyword>
<dbReference type="AlphaFoldDB" id="A0A9N9CHY6"/>
<evidence type="ECO:0000313" key="3">
    <source>
        <dbReference type="Proteomes" id="UP000789508"/>
    </source>
</evidence>
<gene>
    <name evidence="2" type="ORF">ALEPTO_LOCUS8196</name>
</gene>
<dbReference type="EMBL" id="CAJVPS010004316">
    <property type="protein sequence ID" value="CAG8602211.1"/>
    <property type="molecule type" value="Genomic_DNA"/>
</dbReference>
<organism evidence="2 3">
    <name type="scientific">Ambispora leptoticha</name>
    <dbReference type="NCBI Taxonomy" id="144679"/>
    <lineage>
        <taxon>Eukaryota</taxon>
        <taxon>Fungi</taxon>
        <taxon>Fungi incertae sedis</taxon>
        <taxon>Mucoromycota</taxon>
        <taxon>Glomeromycotina</taxon>
        <taxon>Glomeromycetes</taxon>
        <taxon>Archaeosporales</taxon>
        <taxon>Ambisporaceae</taxon>
        <taxon>Ambispora</taxon>
    </lineage>
</organism>
<comment type="caution">
    <text evidence="2">The sequence shown here is derived from an EMBL/GenBank/DDBJ whole genome shotgun (WGS) entry which is preliminary data.</text>
</comment>
<protein>
    <submittedName>
        <fullName evidence="2">2547_t:CDS:1</fullName>
    </submittedName>
</protein>
<sequence>MPIELQYETHPTNEDSLKNSSELSDTWEVKVEQILIEIAQSESNTTLQLQRYNLLGELLQNTS</sequence>
<feature type="region of interest" description="Disordered" evidence="1">
    <location>
        <begin position="1"/>
        <end position="21"/>
    </location>
</feature>
<proteinExistence type="predicted"/>
<name>A0A9N9CHY6_9GLOM</name>
<accession>A0A9N9CHY6</accession>
<dbReference type="Proteomes" id="UP000789508">
    <property type="component" value="Unassembled WGS sequence"/>
</dbReference>